<reference evidence="1" key="3">
    <citation type="submission" date="2025-09" db="UniProtKB">
        <authorList>
            <consortium name="Ensembl"/>
        </authorList>
    </citation>
    <scope>IDENTIFICATION</scope>
</reference>
<evidence type="ECO:0000313" key="1">
    <source>
        <dbReference type="Ensembl" id="ENSMFAP00000056270.1"/>
    </source>
</evidence>
<evidence type="ECO:0000313" key="2">
    <source>
        <dbReference type="Proteomes" id="UP000233100"/>
    </source>
</evidence>
<accession>A0A7N9CZJ3</accession>
<reference evidence="1 2" key="1">
    <citation type="submission" date="2013-03" db="EMBL/GenBank/DDBJ databases">
        <authorList>
            <person name="Warren W."/>
            <person name="Wilson R.K."/>
        </authorList>
    </citation>
    <scope>NUCLEOTIDE SEQUENCE</scope>
</reference>
<dbReference type="AlphaFoldDB" id="A0A7N9CZJ3"/>
<keyword evidence="2" id="KW-1185">Reference proteome</keyword>
<protein>
    <submittedName>
        <fullName evidence="1">Uncharacterized protein</fullName>
    </submittedName>
</protein>
<dbReference type="Proteomes" id="UP000233100">
    <property type="component" value="Chromosome 16"/>
</dbReference>
<dbReference type="Ensembl" id="ENSMFAT00000075644.1">
    <property type="protein sequence ID" value="ENSMFAP00000056270.1"/>
    <property type="gene ID" value="ENSMFAG00000062146.1"/>
</dbReference>
<sequence length="110" mass="12547">MILALQGLTVYVERNSTHRFTKRYYILDSKMRNVKNWHPEVVLGATEASSSSSSFLRHSFALVAQAGVQWCDLRALQTPPPGFKQFSCLSLLSSWDYRCAPPRPASFLYF</sequence>
<reference evidence="1" key="2">
    <citation type="submission" date="2025-08" db="UniProtKB">
        <authorList>
            <consortium name="Ensembl"/>
        </authorList>
    </citation>
    <scope>IDENTIFICATION</scope>
</reference>
<dbReference type="GeneTree" id="ENSGT00940000170471"/>
<name>A0A7N9CZJ3_MACFA</name>
<dbReference type="PANTHER" id="PTHR46254">
    <property type="entry name" value="PROTEIN GVQW1-RELATED"/>
    <property type="match status" value="1"/>
</dbReference>
<organism evidence="1 2">
    <name type="scientific">Macaca fascicularis</name>
    <name type="common">Crab-eating macaque</name>
    <name type="synonym">Cynomolgus monkey</name>
    <dbReference type="NCBI Taxonomy" id="9541"/>
    <lineage>
        <taxon>Eukaryota</taxon>
        <taxon>Metazoa</taxon>
        <taxon>Chordata</taxon>
        <taxon>Craniata</taxon>
        <taxon>Vertebrata</taxon>
        <taxon>Euteleostomi</taxon>
        <taxon>Mammalia</taxon>
        <taxon>Eutheria</taxon>
        <taxon>Euarchontoglires</taxon>
        <taxon>Primates</taxon>
        <taxon>Haplorrhini</taxon>
        <taxon>Catarrhini</taxon>
        <taxon>Cercopithecidae</taxon>
        <taxon>Cercopithecinae</taxon>
        <taxon>Macaca</taxon>
    </lineage>
</organism>
<proteinExistence type="predicted"/>